<dbReference type="InterPro" id="IPR006530">
    <property type="entry name" value="YD"/>
</dbReference>
<feature type="compositionally biased region" description="Gly residues" evidence="1">
    <location>
        <begin position="2001"/>
        <end position="2046"/>
    </location>
</feature>
<evidence type="ECO:0000313" key="4">
    <source>
        <dbReference type="Proteomes" id="UP000248039"/>
    </source>
</evidence>
<dbReference type="InterPro" id="IPR036844">
    <property type="entry name" value="Hint_dom_sf"/>
</dbReference>
<name>A0A2V4NG57_9ACTN</name>
<keyword evidence="4" id="KW-1185">Reference proteome</keyword>
<dbReference type="PANTHER" id="PTHR32305:SF17">
    <property type="entry name" value="TRNA NUCLEASE WAPA"/>
    <property type="match status" value="1"/>
</dbReference>
<feature type="compositionally biased region" description="Polar residues" evidence="1">
    <location>
        <begin position="1266"/>
        <end position="1278"/>
    </location>
</feature>
<comment type="caution">
    <text evidence="3">The sequence shown here is derived from an EMBL/GenBank/DDBJ whole genome shotgun (WGS) entry which is preliminary data.</text>
</comment>
<dbReference type="InterPro" id="IPR003587">
    <property type="entry name" value="Hint_dom_N"/>
</dbReference>
<dbReference type="InterPro" id="IPR031325">
    <property type="entry name" value="RHS_repeat"/>
</dbReference>
<feature type="compositionally biased region" description="Low complexity" evidence="1">
    <location>
        <begin position="1984"/>
        <end position="2000"/>
    </location>
</feature>
<dbReference type="Gene3D" id="2.170.16.10">
    <property type="entry name" value="Hedgehog/Intein (Hint) domain"/>
    <property type="match status" value="1"/>
</dbReference>
<evidence type="ECO:0000259" key="2">
    <source>
        <dbReference type="SMART" id="SM00306"/>
    </source>
</evidence>
<dbReference type="Pfam" id="PF05593">
    <property type="entry name" value="RHS_repeat"/>
    <property type="match status" value="1"/>
</dbReference>
<organism evidence="3 4">
    <name type="scientific">Streptomyces tateyamensis</name>
    <dbReference type="NCBI Taxonomy" id="565073"/>
    <lineage>
        <taxon>Bacteria</taxon>
        <taxon>Bacillati</taxon>
        <taxon>Actinomycetota</taxon>
        <taxon>Actinomycetes</taxon>
        <taxon>Kitasatosporales</taxon>
        <taxon>Streptomycetaceae</taxon>
        <taxon>Streptomyces</taxon>
    </lineage>
</organism>
<dbReference type="Gene3D" id="2.180.10.10">
    <property type="entry name" value="RHS repeat-associated core"/>
    <property type="match status" value="2"/>
</dbReference>
<evidence type="ECO:0000256" key="1">
    <source>
        <dbReference type="SAM" id="MobiDB-lite"/>
    </source>
</evidence>
<dbReference type="Proteomes" id="UP000248039">
    <property type="component" value="Unassembled WGS sequence"/>
</dbReference>
<feature type="region of interest" description="Disordered" evidence="1">
    <location>
        <begin position="1266"/>
        <end position="1289"/>
    </location>
</feature>
<feature type="region of interest" description="Disordered" evidence="1">
    <location>
        <begin position="1593"/>
        <end position="1627"/>
    </location>
</feature>
<dbReference type="InterPro" id="IPR022385">
    <property type="entry name" value="Rhs_assc_core"/>
</dbReference>
<feature type="region of interest" description="Disordered" evidence="1">
    <location>
        <begin position="800"/>
        <end position="820"/>
    </location>
</feature>
<sequence length="2187" mass="225835">MKLTASQVAEPAAVPFAPASTPTAVQVKTVDHATAQAAGVDGLMVGLTRSDDSGAPGKASVSLDYSAVMQAYGGGWASRLHLVQLPACAQTTPQLAQCQTQTPLATTNDPAAHQLTATVALPASAPSRAGGVRAMSTMAAPMAATASSTTVAAVSGTGGSQGSYGATSLSASGTWGSSASGAFTYDYPIQVPTSLGGAAPTVGLSYSSQAVDGETSARNSQASWIGDGWDYSPGFIERQYKSCANDGIAGSGDECWAGWNATISLGAYNGQLVRDVNGQYHLQGDDGTKVEYLTGASNGLWNGEYWKITATDGTQYYLGLNHAPGTTADPATNSGWGVPIYSPKAGDPCYDSSKGNASQCANMGYRFNLDFVVDPSGNVQRFDWANETNWYNKGAGQANGAGGALTAYTRGGYLTQISYGYQLSDERAGREPADKITFVPAQRCTTDPTTCQVSNLNSTTAPNWPDTPYDLNCTSSMATSGTGSNVCQTSSPTFWSTYRLQSIKTSVKAASGWQDVDSWALTHLFSDTGGTVDPITGKTVDPKDAGSLQSVMWLSQIQHTGLDTSAGGSGNVALDPVTFTGVEMDNRVDGLTPAASPLYRPRLSSLQTETGESIAVTYRAPECSRVANSMPTSPDSDTMACYNVYWTTPGAANPISDWFQKTLVAQVSDNDATKAASPARVTNYTYSGGAAWHRDDSDLTDDQYRTWNQFRGYRTVTTTTGAAPDPVTQNVVNYFQGMDGDYKADGTKRSVSLTNNLGESVTDSPWLAGNPQETDAYTQAGGTVLARTLAGVPTMTVTASTPRTAWTSKSPAPPALSTLPPLNAQRAQSVSSRSQQLLANGTWRTSQATVGYDSVGRVAQVDNKGDVSVPAQEMCTSTSYANAPASNPMMLSYPAETIAVTGPCGTAPSGSTTVSDKRTFYDGDGSVTNPGTLGQIGGNGSTLGLITSSQAVTSYDASNHPVFQTLGAATFDQYGRATKLTDAAGQTSTTSYTPATATVPTALSTTNPLGWTATSSLAPGRGVVTHAADVNGRVTDTTYDALGRRTATWQPGRDKATQSADKLFSYAVSGVGTPNPTAVTTQTLREDGSYGVAVDIYDGFLQLRQTQASTADNSTGRLISSTHYDSHGWVHSSVAAFADPTMAPGPTLFSEQENTLPSETLTGYDGLGRVTSTTLENKSVALWSSTTAYPGADKTDSTPAQGGVPTSTFANALGQTTSTVAHGGAGIGDVTTSYTYTSSGNVATVKDTAGNTWSYKYDLQGRKVSQTDPDAGTSTTTFDPLGRVATSTDGRGQSLSFTYDQLSRPIGEFAGTSTSDATKQLTSYTYDTLAKGYPTSSTRYVGGASGSAYVQAVTGYNTAYQPTGSSVTIPASEGALAGTYALGSDYTANIGLLAHTNYPAGGGLAAESVGYGYDNAGLRVSSGSGRSTRYLNSVAYTPLGQTLQSTYGNPTTQFRTAQTWDDATRRLTLNSVSIQTAPNPISATTLGYDQAGNIATTRELQSTGGTDQAFDTQCFQYDGLDRLATAWTDTAGQTGATPGQLAKCSTAGPAPATLGGPAPYWQSFSYNLLGDRTRQVKHDLTGNAAKDITQTLAYPTNGTQPNTLSSATTTGPGGTTTQAPTYDPAGNTTGRTTTGATAANQSFTYDAEGRTATVTTTAGVSNPLTTGYLYDASGGLLLQRGPNSTVLYLFGGAEQLTLTGSTVSGLRYYPNPDGTVIVRSSSGTVTYQPTNIQGTAQLQVDYSTLAITRRSFDPYGSPRGVVPPSWADNHGYLGKPTDSTTGLNLLGARQYDPTLGRFLTADPVFEAGDPNQMGGYTYAGNNPSTHSDPSGLLSDSQGADGFGLGSVIAFPTSVGGGHPLKKLAGMADSVLGTLALVDPRNVINMNIGILNSVTGLQIPKINAPDYDHITADAFGINPNDSYYQQGYDTGTMIQVGLAAIDAGEFGAKAVTALPKLAEKLKSLSGLSDLAKGDAPLVTDPLAKPTTPTTSDTPSAASPDTGSGGNAGGPTGGGGTDHPSGGGGTDHPTGGGSSDHPSGGGDGGSGPSGSSSSPCSFAPETPVLLGDGSTKPIGDIKPGDEVKTADPTSGDLKGSEPVTATAVKLDKNLVDLVVITDDGAQPTIHTTDNHPFYDATVHAWIPAGSLPAGDLLATTDGRTIRVGEVGVTPGEANRYNLTVAEYHTYYVL</sequence>
<proteinExistence type="predicted"/>
<dbReference type="EMBL" id="PYBW01000026">
    <property type="protein sequence ID" value="PYC84021.1"/>
    <property type="molecule type" value="Genomic_DNA"/>
</dbReference>
<dbReference type="Pfam" id="PF07591">
    <property type="entry name" value="PT-HINT"/>
    <property type="match status" value="1"/>
</dbReference>
<dbReference type="NCBIfam" id="TIGR01643">
    <property type="entry name" value="YD_repeat_2x"/>
    <property type="match status" value="2"/>
</dbReference>
<feature type="compositionally biased region" description="Polar residues" evidence="1">
    <location>
        <begin position="1593"/>
        <end position="1606"/>
    </location>
</feature>
<dbReference type="InterPro" id="IPR050708">
    <property type="entry name" value="T6SS_VgrG/RHS"/>
</dbReference>
<feature type="compositionally biased region" description="Low complexity" evidence="1">
    <location>
        <begin position="1607"/>
        <end position="1627"/>
    </location>
</feature>
<dbReference type="NCBIfam" id="TIGR03696">
    <property type="entry name" value="Rhs_assc_core"/>
    <property type="match status" value="1"/>
</dbReference>
<dbReference type="SMART" id="SM00306">
    <property type="entry name" value="HintN"/>
    <property type="match status" value="1"/>
</dbReference>
<accession>A0A2V4NG57</accession>
<dbReference type="SUPFAM" id="SSF51294">
    <property type="entry name" value="Hedgehog/intein (Hint) domain"/>
    <property type="match status" value="1"/>
</dbReference>
<dbReference type="CDD" id="cd00081">
    <property type="entry name" value="Hint"/>
    <property type="match status" value="1"/>
</dbReference>
<feature type="non-terminal residue" evidence="3">
    <location>
        <position position="2187"/>
    </location>
</feature>
<reference evidence="3 4" key="1">
    <citation type="submission" date="2018-03" db="EMBL/GenBank/DDBJ databases">
        <title>Bioinformatic expansion and discovery of thiopeptide antibiotics.</title>
        <authorList>
            <person name="Schwalen C.J."/>
            <person name="Hudson G.A."/>
            <person name="Mitchell D.A."/>
        </authorList>
    </citation>
    <scope>NUCLEOTIDE SEQUENCE [LARGE SCALE GENOMIC DNA]</scope>
    <source>
        <strain evidence="3 4">ATCC 21389</strain>
    </source>
</reference>
<feature type="region of interest" description="Disordered" evidence="1">
    <location>
        <begin position="1969"/>
        <end position="2095"/>
    </location>
</feature>
<feature type="domain" description="Hint" evidence="2">
    <location>
        <begin position="2053"/>
        <end position="2155"/>
    </location>
</feature>
<dbReference type="PANTHER" id="PTHR32305">
    <property type="match status" value="1"/>
</dbReference>
<protein>
    <recommendedName>
        <fullName evidence="2">Hint domain-containing protein</fullName>
    </recommendedName>
</protein>
<gene>
    <name evidence="3" type="ORF">C7C46_08050</name>
</gene>
<evidence type="ECO:0000313" key="3">
    <source>
        <dbReference type="EMBL" id="PYC84021.1"/>
    </source>
</evidence>